<gene>
    <name evidence="2" type="primary">g13207</name>
    <name evidence="2" type="ORF">VP750_LOCUS11714</name>
</gene>
<feature type="region of interest" description="Disordered" evidence="1">
    <location>
        <begin position="206"/>
        <end position="266"/>
    </location>
</feature>
<dbReference type="EMBL" id="CAXHTA020000021">
    <property type="protein sequence ID" value="CAL5229808.1"/>
    <property type="molecule type" value="Genomic_DNA"/>
</dbReference>
<evidence type="ECO:0000313" key="3">
    <source>
        <dbReference type="Proteomes" id="UP001497392"/>
    </source>
</evidence>
<protein>
    <submittedName>
        <fullName evidence="2">G13207 protein</fullName>
    </submittedName>
</protein>
<comment type="caution">
    <text evidence="2">The sequence shown here is derived from an EMBL/GenBank/DDBJ whole genome shotgun (WGS) entry which is preliminary data.</text>
</comment>
<keyword evidence="3" id="KW-1185">Reference proteome</keyword>
<reference evidence="2 3" key="1">
    <citation type="submission" date="2024-06" db="EMBL/GenBank/DDBJ databases">
        <authorList>
            <person name="Kraege A."/>
            <person name="Thomma B."/>
        </authorList>
    </citation>
    <scope>NUCLEOTIDE SEQUENCE [LARGE SCALE GENOMIC DNA]</scope>
</reference>
<accession>A0ABP1GHR3</accession>
<feature type="compositionally biased region" description="Low complexity" evidence="1">
    <location>
        <begin position="288"/>
        <end position="302"/>
    </location>
</feature>
<feature type="compositionally biased region" description="Basic and acidic residues" evidence="1">
    <location>
        <begin position="324"/>
        <end position="337"/>
    </location>
</feature>
<organism evidence="2 3">
    <name type="scientific">Coccomyxa viridis</name>
    <dbReference type="NCBI Taxonomy" id="1274662"/>
    <lineage>
        <taxon>Eukaryota</taxon>
        <taxon>Viridiplantae</taxon>
        <taxon>Chlorophyta</taxon>
        <taxon>core chlorophytes</taxon>
        <taxon>Trebouxiophyceae</taxon>
        <taxon>Trebouxiophyceae incertae sedis</taxon>
        <taxon>Coccomyxaceae</taxon>
        <taxon>Coccomyxa</taxon>
    </lineage>
</organism>
<name>A0ABP1GHR3_9CHLO</name>
<feature type="region of interest" description="Disordered" evidence="1">
    <location>
        <begin position="288"/>
        <end position="347"/>
    </location>
</feature>
<feature type="compositionally biased region" description="Polar residues" evidence="1">
    <location>
        <begin position="338"/>
        <end position="347"/>
    </location>
</feature>
<proteinExistence type="predicted"/>
<evidence type="ECO:0000256" key="1">
    <source>
        <dbReference type="SAM" id="MobiDB-lite"/>
    </source>
</evidence>
<feature type="compositionally biased region" description="Low complexity" evidence="1">
    <location>
        <begin position="216"/>
        <end position="228"/>
    </location>
</feature>
<sequence length="347" mass="35702">MLFPTMAFETFRSAIREKVVSASNPYEQSFHQRIPLKPAEPGYHCKVSTVCQQLSGTGSALMASAGAVAIESPARRELGSLTGPECSAEALRKADSLQARSSLSLHGASSGDAGPPRHKRARRDVVRRVWDWLEVSGSREQSLGLGSASDAVQFGQMHLSEGSPATTVITTALDASRCDAVEPCVSSLLDAQANAADTVCVSSKPTESAAEPLEEAPQLPASASPAQQHGAGASPCSQMGRGADMEGGDAPGAESAPERHAPSGCAAAEASGAAAYQALLDAALQSQGGPGQWTGAAGQGAADSSPARAGGPLQRQGSRKRKHSCDYTEPAHADEYTTRSASAEVQH</sequence>
<evidence type="ECO:0000313" key="2">
    <source>
        <dbReference type="EMBL" id="CAL5229808.1"/>
    </source>
</evidence>
<dbReference type="Proteomes" id="UP001497392">
    <property type="component" value="Unassembled WGS sequence"/>
</dbReference>